<dbReference type="Proteomes" id="UP000546252">
    <property type="component" value="Unassembled WGS sequence"/>
</dbReference>
<evidence type="ECO:0000256" key="13">
    <source>
        <dbReference type="PIRNR" id="PIRNR006250"/>
    </source>
</evidence>
<dbReference type="RefSeq" id="WP_182494810.1">
    <property type="nucleotide sequence ID" value="NZ_BAAAKT010000002.1"/>
</dbReference>
<dbReference type="Pfam" id="PF01729">
    <property type="entry name" value="QRPTase_C"/>
    <property type="match status" value="1"/>
</dbReference>
<dbReference type="EC" id="2.4.2.19" evidence="5"/>
<evidence type="ECO:0000256" key="1">
    <source>
        <dbReference type="ARBA" id="ARBA00003237"/>
    </source>
</evidence>
<feature type="binding site" evidence="14">
    <location>
        <begin position="267"/>
        <end position="269"/>
    </location>
    <ligand>
        <name>substrate</name>
    </ligand>
</feature>
<keyword evidence="8 13" id="KW-0328">Glycosyltransferase</keyword>
<dbReference type="CDD" id="cd01572">
    <property type="entry name" value="QPRTase"/>
    <property type="match status" value="1"/>
</dbReference>
<dbReference type="FunFam" id="3.20.20.70:FF:000030">
    <property type="entry name" value="Nicotinate-nucleotide pyrophosphorylase, carboxylating"/>
    <property type="match status" value="1"/>
</dbReference>
<sequence>MDAQLSARAIDAVITLALAEDMPFGDLTSTAFLPADATAHAQLVAREPGVLAGGEVFARAFAAVDPGVVVSLHTDDGARFAPEDVLASVQGPARAILGAERVALNLIQRLSGVATLTSQYVAAVVGTGVRVTDTRKTTPGLRALERYAVRCGGGHNHRFSLSDAVMAKDNHLAVLGDSPEALTQAIRTARERLPHTTHIEVEVDRIEQIAPVLAGGADTIMLDNFSLEDLRRGVELIDGAALVEGSGGVSLETITGIASTGVDLISVGALTHGARALDLGLDMNLSLDINLGLGANLGQEMNLSQNTDVNRPGTSA</sequence>
<feature type="binding site" evidence="14">
    <location>
        <begin position="134"/>
        <end position="136"/>
    </location>
    <ligand>
        <name>substrate</name>
    </ligand>
</feature>
<proteinExistence type="inferred from homology"/>
<dbReference type="SUPFAM" id="SSF54675">
    <property type="entry name" value="Nicotinate/Quinolinate PRTase N-terminal domain-like"/>
    <property type="match status" value="1"/>
</dbReference>
<name>A0A839FP11_9MICC</name>
<keyword evidence="9 13" id="KW-0808">Transferase</keyword>
<feature type="binding site" evidence="14">
    <location>
        <position position="168"/>
    </location>
    <ligand>
        <name>substrate</name>
    </ligand>
</feature>
<evidence type="ECO:0000256" key="11">
    <source>
        <dbReference type="ARBA" id="ARBA00047445"/>
    </source>
</evidence>
<organism evidence="17 18">
    <name type="scientific">Nesterenkonia jeotgali</name>
    <dbReference type="NCBI Taxonomy" id="317018"/>
    <lineage>
        <taxon>Bacteria</taxon>
        <taxon>Bacillati</taxon>
        <taxon>Actinomycetota</taxon>
        <taxon>Actinomycetes</taxon>
        <taxon>Micrococcales</taxon>
        <taxon>Micrococcaceae</taxon>
        <taxon>Nesterenkonia</taxon>
    </lineage>
</organism>
<evidence type="ECO:0000256" key="6">
    <source>
        <dbReference type="ARBA" id="ARBA00020990"/>
    </source>
</evidence>
<dbReference type="Pfam" id="PF02749">
    <property type="entry name" value="QRPTase_N"/>
    <property type="match status" value="1"/>
</dbReference>
<evidence type="ECO:0000259" key="16">
    <source>
        <dbReference type="Pfam" id="PF02749"/>
    </source>
</evidence>
<accession>A0A839FP11</accession>
<dbReference type="GO" id="GO:0005737">
    <property type="term" value="C:cytoplasm"/>
    <property type="evidence" value="ECO:0007669"/>
    <property type="project" value="TreeGrafter"/>
</dbReference>
<evidence type="ECO:0000313" key="18">
    <source>
        <dbReference type="Proteomes" id="UP000546252"/>
    </source>
</evidence>
<protein>
    <recommendedName>
        <fullName evidence="6">Nicotinate-nucleotide pyrophosphorylase [carboxylating]</fullName>
        <ecNumber evidence="5">2.4.2.19</ecNumber>
    </recommendedName>
    <alternativeName>
        <fullName evidence="12">Probable nicotinate-nucleotide pyrophosphorylase [carboxylating]</fullName>
    </alternativeName>
    <alternativeName>
        <fullName evidence="10">Quinolinate phosphoribosyltransferase [decarboxylating]</fullName>
    </alternativeName>
</protein>
<dbReference type="Gene3D" id="3.90.1170.20">
    <property type="entry name" value="Quinolinate phosphoribosyl transferase, N-terminal domain"/>
    <property type="match status" value="1"/>
</dbReference>
<comment type="subunit">
    <text evidence="4">Hexamer formed by 3 homodimers.</text>
</comment>
<dbReference type="InterPro" id="IPR002638">
    <property type="entry name" value="Quinolinate_PRibosylTrfase_C"/>
</dbReference>
<dbReference type="AlphaFoldDB" id="A0A839FP11"/>
<comment type="caution">
    <text evidence="17">The sequence shown here is derived from an EMBL/GenBank/DDBJ whole genome shotgun (WGS) entry which is preliminary data.</text>
</comment>
<evidence type="ECO:0000313" key="17">
    <source>
        <dbReference type="EMBL" id="MBA8920391.1"/>
    </source>
</evidence>
<reference evidence="17 18" key="1">
    <citation type="submission" date="2020-08" db="EMBL/GenBank/DDBJ databases">
        <title>Sequencing the genomes of 1000 actinobacteria strains.</title>
        <authorList>
            <person name="Klenk H.-P."/>
        </authorList>
    </citation>
    <scope>NUCLEOTIDE SEQUENCE [LARGE SCALE GENOMIC DNA]</scope>
    <source>
        <strain evidence="17 18">DSM 19081</strain>
    </source>
</reference>
<dbReference type="InterPro" id="IPR027277">
    <property type="entry name" value="NadC/ModD"/>
</dbReference>
<keyword evidence="7" id="KW-0662">Pyridine nucleotide biosynthesis</keyword>
<evidence type="ECO:0000256" key="12">
    <source>
        <dbReference type="ARBA" id="ARBA00069173"/>
    </source>
</evidence>
<dbReference type="GO" id="GO:0004514">
    <property type="term" value="F:nicotinate-nucleotide diphosphorylase (carboxylating) activity"/>
    <property type="evidence" value="ECO:0007669"/>
    <property type="project" value="UniProtKB-EC"/>
</dbReference>
<evidence type="ECO:0000256" key="14">
    <source>
        <dbReference type="PIRSR" id="PIRSR006250-1"/>
    </source>
</evidence>
<dbReference type="InterPro" id="IPR022412">
    <property type="entry name" value="Quinolinate_PRibosylTrfase_N"/>
</dbReference>
<feature type="domain" description="Quinolinate phosphoribosyl transferase N-terminal" evidence="16">
    <location>
        <begin position="26"/>
        <end position="111"/>
    </location>
</feature>
<feature type="binding site" evidence="14">
    <location>
        <position position="202"/>
    </location>
    <ligand>
        <name>substrate</name>
    </ligand>
</feature>
<feature type="domain" description="Quinolinate phosphoribosyl transferase C-terminal" evidence="15">
    <location>
        <begin position="113"/>
        <end position="282"/>
    </location>
</feature>
<dbReference type="GO" id="GO:0034213">
    <property type="term" value="P:quinolinate catabolic process"/>
    <property type="evidence" value="ECO:0007669"/>
    <property type="project" value="TreeGrafter"/>
</dbReference>
<dbReference type="InterPro" id="IPR036068">
    <property type="entry name" value="Nicotinate_pribotase-like_C"/>
</dbReference>
<evidence type="ECO:0000256" key="8">
    <source>
        <dbReference type="ARBA" id="ARBA00022676"/>
    </source>
</evidence>
<dbReference type="PANTHER" id="PTHR32179:SF3">
    <property type="entry name" value="NICOTINATE-NUCLEOTIDE PYROPHOSPHORYLASE [CARBOXYLATING]"/>
    <property type="match status" value="1"/>
</dbReference>
<dbReference type="InterPro" id="IPR013785">
    <property type="entry name" value="Aldolase_TIM"/>
</dbReference>
<dbReference type="FunFam" id="3.90.1170.20:FF:000001">
    <property type="entry name" value="Nicotinate-nucleotide diphosphorylase (Carboxylating)"/>
    <property type="match status" value="1"/>
</dbReference>
<dbReference type="EMBL" id="JACJIH010000001">
    <property type="protein sequence ID" value="MBA8920391.1"/>
    <property type="molecule type" value="Genomic_DNA"/>
</dbReference>
<comment type="catalytic activity">
    <reaction evidence="11">
        <text>nicotinate beta-D-ribonucleotide + CO2 + diphosphate = quinolinate + 5-phospho-alpha-D-ribose 1-diphosphate + 2 H(+)</text>
        <dbReference type="Rhea" id="RHEA:12733"/>
        <dbReference type="ChEBI" id="CHEBI:15378"/>
        <dbReference type="ChEBI" id="CHEBI:16526"/>
        <dbReference type="ChEBI" id="CHEBI:29959"/>
        <dbReference type="ChEBI" id="CHEBI:33019"/>
        <dbReference type="ChEBI" id="CHEBI:57502"/>
        <dbReference type="ChEBI" id="CHEBI:58017"/>
        <dbReference type="EC" id="2.4.2.19"/>
    </reaction>
</comment>
<evidence type="ECO:0000259" key="15">
    <source>
        <dbReference type="Pfam" id="PF01729"/>
    </source>
</evidence>
<dbReference type="NCBIfam" id="TIGR00078">
    <property type="entry name" value="nadC"/>
    <property type="match status" value="1"/>
</dbReference>
<feature type="binding site" evidence="14">
    <location>
        <position position="101"/>
    </location>
    <ligand>
        <name>substrate</name>
    </ligand>
</feature>
<dbReference type="PIRSF" id="PIRSF006250">
    <property type="entry name" value="NadC_ModD"/>
    <property type="match status" value="1"/>
</dbReference>
<comment type="similarity">
    <text evidence="3 13">Belongs to the NadC/ModD family.</text>
</comment>
<evidence type="ECO:0000256" key="5">
    <source>
        <dbReference type="ARBA" id="ARBA00011944"/>
    </source>
</evidence>
<dbReference type="InterPro" id="IPR004393">
    <property type="entry name" value="NadC"/>
</dbReference>
<evidence type="ECO:0000256" key="2">
    <source>
        <dbReference type="ARBA" id="ARBA00004893"/>
    </source>
</evidence>
<evidence type="ECO:0000256" key="7">
    <source>
        <dbReference type="ARBA" id="ARBA00022642"/>
    </source>
</evidence>
<evidence type="ECO:0000256" key="4">
    <source>
        <dbReference type="ARBA" id="ARBA00011218"/>
    </source>
</evidence>
<gene>
    <name evidence="17" type="ORF">HNR24_000324</name>
</gene>
<comment type="pathway">
    <text evidence="2">Cofactor biosynthesis; NAD(+) biosynthesis; nicotinate D-ribonucleotide from quinolinate: step 1/1.</text>
</comment>
<dbReference type="Gene3D" id="3.20.20.70">
    <property type="entry name" value="Aldolase class I"/>
    <property type="match status" value="1"/>
</dbReference>
<feature type="binding site" evidence="14">
    <location>
        <begin position="246"/>
        <end position="248"/>
    </location>
    <ligand>
        <name>substrate</name>
    </ligand>
</feature>
<evidence type="ECO:0000256" key="10">
    <source>
        <dbReference type="ARBA" id="ARBA00033102"/>
    </source>
</evidence>
<dbReference type="GO" id="GO:0009435">
    <property type="term" value="P:NAD+ biosynthetic process"/>
    <property type="evidence" value="ECO:0007669"/>
    <property type="project" value="UniProtKB-UniPathway"/>
</dbReference>
<dbReference type="SUPFAM" id="SSF51690">
    <property type="entry name" value="Nicotinate/Quinolinate PRTase C-terminal domain-like"/>
    <property type="match status" value="1"/>
</dbReference>
<evidence type="ECO:0000256" key="9">
    <source>
        <dbReference type="ARBA" id="ARBA00022679"/>
    </source>
</evidence>
<feature type="binding site" evidence="14">
    <location>
        <position position="158"/>
    </location>
    <ligand>
        <name>substrate</name>
    </ligand>
</feature>
<evidence type="ECO:0000256" key="3">
    <source>
        <dbReference type="ARBA" id="ARBA00009400"/>
    </source>
</evidence>
<dbReference type="InterPro" id="IPR037128">
    <property type="entry name" value="Quinolinate_PRibosylTase_N_sf"/>
</dbReference>
<dbReference type="PANTHER" id="PTHR32179">
    <property type="entry name" value="NICOTINATE-NUCLEOTIDE PYROPHOSPHORYLASE [CARBOXYLATING]"/>
    <property type="match status" value="1"/>
</dbReference>
<comment type="function">
    <text evidence="1">Involved in the catabolism of quinolinic acid (QA).</text>
</comment>
<feature type="binding site" evidence="14">
    <location>
        <position position="223"/>
    </location>
    <ligand>
        <name>substrate</name>
    </ligand>
</feature>
<dbReference type="UniPathway" id="UPA00253">
    <property type="reaction ID" value="UER00331"/>
</dbReference>